<dbReference type="Proteomes" id="UP001642464">
    <property type="component" value="Unassembled WGS sequence"/>
</dbReference>
<keyword evidence="3" id="KW-1185">Reference proteome</keyword>
<feature type="region of interest" description="Disordered" evidence="1">
    <location>
        <begin position="297"/>
        <end position="340"/>
    </location>
</feature>
<proteinExistence type="predicted"/>
<protein>
    <submittedName>
        <fullName evidence="2">Ras-related protein Rab-6.2</fullName>
    </submittedName>
</protein>
<dbReference type="EMBL" id="CAXAMM010043873">
    <property type="protein sequence ID" value="CAK9112115.1"/>
    <property type="molecule type" value="Genomic_DNA"/>
</dbReference>
<evidence type="ECO:0000313" key="2">
    <source>
        <dbReference type="EMBL" id="CAK9112115.1"/>
    </source>
</evidence>
<feature type="region of interest" description="Disordered" evidence="1">
    <location>
        <begin position="72"/>
        <end position="94"/>
    </location>
</feature>
<sequence>MLTPPSRHLKVMQQNVAESKAVADVRREQDFSARVAADRANMLARKRQKLRTAQRERDAFLVRVRALFEMSQHQGPKVSEGGEPQRLPEQLPGPLQRVPLERKFVSKSRHWSEVSTAAPSTVGAEDIKELPKPRLAESNSLEELEQALADAQVSDLLVSSSDESAPSRVSRRKVKDPSERVRRSEHQPVAASVASGYSEALSGKRTKPKRTVAPSGALRSIAREEEALQKSLLRMDFEEMKRQFSGQKPLWREDQALGESFKMDPYRESKLEASLQRLDAAFGTLQEQHEVRMKKQAALGRPRGAPSAIPHPRSRPRSSVGRTYSGGRTALGARAQGSEVPTIHAVAQPCKGREVGCGKNKAADEETPAWRIDADRCGLHSKA</sequence>
<organism evidence="2 3">
    <name type="scientific">Durusdinium trenchii</name>
    <dbReference type="NCBI Taxonomy" id="1381693"/>
    <lineage>
        <taxon>Eukaryota</taxon>
        <taxon>Sar</taxon>
        <taxon>Alveolata</taxon>
        <taxon>Dinophyceae</taxon>
        <taxon>Suessiales</taxon>
        <taxon>Symbiodiniaceae</taxon>
        <taxon>Durusdinium</taxon>
    </lineage>
</organism>
<feature type="region of interest" description="Disordered" evidence="1">
    <location>
        <begin position="155"/>
        <end position="213"/>
    </location>
</feature>
<gene>
    <name evidence="2" type="ORF">SCF082_LOCUS51992</name>
</gene>
<comment type="caution">
    <text evidence="2">The sequence shown here is derived from an EMBL/GenBank/DDBJ whole genome shotgun (WGS) entry which is preliminary data.</text>
</comment>
<feature type="compositionally biased region" description="Basic and acidic residues" evidence="1">
    <location>
        <begin position="175"/>
        <end position="186"/>
    </location>
</feature>
<name>A0ABP0SIN5_9DINO</name>
<reference evidence="2 3" key="1">
    <citation type="submission" date="2024-02" db="EMBL/GenBank/DDBJ databases">
        <authorList>
            <person name="Chen Y."/>
            <person name="Shah S."/>
            <person name="Dougan E. K."/>
            <person name="Thang M."/>
            <person name="Chan C."/>
        </authorList>
    </citation>
    <scope>NUCLEOTIDE SEQUENCE [LARGE SCALE GENOMIC DNA]</scope>
</reference>
<evidence type="ECO:0000256" key="1">
    <source>
        <dbReference type="SAM" id="MobiDB-lite"/>
    </source>
</evidence>
<accession>A0ABP0SIN5</accession>
<evidence type="ECO:0000313" key="3">
    <source>
        <dbReference type="Proteomes" id="UP001642464"/>
    </source>
</evidence>
<feature type="region of interest" description="Disordered" evidence="1">
    <location>
        <begin position="109"/>
        <end position="129"/>
    </location>
</feature>